<gene>
    <name evidence="2" type="ORF">ACHAWO_002703</name>
</gene>
<dbReference type="Proteomes" id="UP001530400">
    <property type="component" value="Unassembled WGS sequence"/>
</dbReference>
<reference evidence="2 3" key="1">
    <citation type="submission" date="2024-10" db="EMBL/GenBank/DDBJ databases">
        <title>Updated reference genomes for cyclostephanoid diatoms.</title>
        <authorList>
            <person name="Roberts W.R."/>
            <person name="Alverson A.J."/>
        </authorList>
    </citation>
    <scope>NUCLEOTIDE SEQUENCE [LARGE SCALE GENOMIC DNA]</scope>
    <source>
        <strain evidence="2 3">AJA010-31</strain>
    </source>
</reference>
<dbReference type="EMBL" id="JALLPJ020001105">
    <property type="protein sequence ID" value="KAL3776309.1"/>
    <property type="molecule type" value="Genomic_DNA"/>
</dbReference>
<feature type="region of interest" description="Disordered" evidence="1">
    <location>
        <begin position="252"/>
        <end position="274"/>
    </location>
</feature>
<accession>A0ABD3NLQ9</accession>
<evidence type="ECO:0000256" key="1">
    <source>
        <dbReference type="SAM" id="MobiDB-lite"/>
    </source>
</evidence>
<protein>
    <recommendedName>
        <fullName evidence="4">Plastid lipid-associated protein/fibrillin conserved domain-containing protein</fullName>
    </recommendedName>
</protein>
<feature type="compositionally biased region" description="Polar residues" evidence="1">
    <location>
        <begin position="265"/>
        <end position="274"/>
    </location>
</feature>
<sequence length="348" mass="38491">MDEIYDRYLAASHPIIPFPNHLMYQKRLIKSMRRCCLLAAIAVASPRNKASASSPAFITQKSSLQTISPHIAHKHKNLPLLHLSNEYDQNNLRKDGPKSESTSRNEFSRTIRVSKWFTSLGGGSASSNNKSKNKSLNLSISATDSERNALATRFRLADISSLQAELVVSPALGIANSMGADDSCIEVRGKVSTKVKQTCVRTNEDFDVDLEFNFDNTFKAVAASIQSSGGSSSTLSSGELEAFEAASQLSDWSNRGNKRNKKQTTVKTVKGSQQRGNQLDVKELQKVLTEYEVTNDIIEDESCFCTDGIVDVGEIVSQVFRSKLDPYPKKPGSDPVRYTFTYEDEAWN</sequence>
<comment type="caution">
    <text evidence="2">The sequence shown here is derived from an EMBL/GenBank/DDBJ whole genome shotgun (WGS) entry which is preliminary data.</text>
</comment>
<dbReference type="AlphaFoldDB" id="A0ABD3NLQ9"/>
<keyword evidence="3" id="KW-1185">Reference proteome</keyword>
<name>A0ABD3NLQ9_9STRA</name>
<evidence type="ECO:0000313" key="2">
    <source>
        <dbReference type="EMBL" id="KAL3776309.1"/>
    </source>
</evidence>
<proteinExistence type="predicted"/>
<organism evidence="2 3">
    <name type="scientific">Cyclotella atomus</name>
    <dbReference type="NCBI Taxonomy" id="382360"/>
    <lineage>
        <taxon>Eukaryota</taxon>
        <taxon>Sar</taxon>
        <taxon>Stramenopiles</taxon>
        <taxon>Ochrophyta</taxon>
        <taxon>Bacillariophyta</taxon>
        <taxon>Coscinodiscophyceae</taxon>
        <taxon>Thalassiosirophycidae</taxon>
        <taxon>Stephanodiscales</taxon>
        <taxon>Stephanodiscaceae</taxon>
        <taxon>Cyclotella</taxon>
    </lineage>
</organism>
<evidence type="ECO:0008006" key="4">
    <source>
        <dbReference type="Google" id="ProtNLM"/>
    </source>
</evidence>
<evidence type="ECO:0000313" key="3">
    <source>
        <dbReference type="Proteomes" id="UP001530400"/>
    </source>
</evidence>